<accession>A0A1X0Y9X5</accession>
<dbReference type="EMBL" id="MZZM01000014">
    <property type="protein sequence ID" value="ORJ61978.1"/>
    <property type="molecule type" value="Genomic_DNA"/>
</dbReference>
<name>A0A1X0Y9X5_MYCSI</name>
<dbReference type="Proteomes" id="UP000193040">
    <property type="component" value="Unassembled WGS sequence"/>
</dbReference>
<dbReference type="AlphaFoldDB" id="A0A1X0Y9X5"/>
<proteinExistence type="predicted"/>
<comment type="caution">
    <text evidence="1">The sequence shown here is derived from an EMBL/GenBank/DDBJ whole genome shotgun (WGS) entry which is preliminary data.</text>
</comment>
<evidence type="ECO:0000313" key="1">
    <source>
        <dbReference type="EMBL" id="ORJ61978.1"/>
    </source>
</evidence>
<gene>
    <name evidence="1" type="ORF">B5M45_09720</name>
</gene>
<protein>
    <submittedName>
        <fullName evidence="1">Uncharacterized protein</fullName>
    </submittedName>
</protein>
<reference evidence="1 2" key="1">
    <citation type="submission" date="2017-03" db="EMBL/GenBank/DDBJ databases">
        <title>Genomic insights into Mycobacterium simiae human colonization.</title>
        <authorList>
            <person name="Steffani J.L."/>
            <person name="Brunck M.E."/>
            <person name="Cruz E."/>
            <person name="Montiel R."/>
            <person name="Barona F."/>
        </authorList>
    </citation>
    <scope>NUCLEOTIDE SEQUENCE [LARGE SCALE GENOMIC DNA]</scope>
    <source>
        <strain evidence="1 2">MsiGto</strain>
    </source>
</reference>
<keyword evidence="2" id="KW-1185">Reference proteome</keyword>
<sequence>MGVVARTLAIVVSPLAAIFIPEVQFAIPLCAGPTGRPDGQRSVDGRANAFGRQTWAHGAPLGVRRRRRLPWRGWVIGNGRPETSQLDATMR</sequence>
<organism evidence="1 2">
    <name type="scientific">Mycobacterium simiae</name>
    <name type="common">Mycobacterium habana</name>
    <dbReference type="NCBI Taxonomy" id="1784"/>
    <lineage>
        <taxon>Bacteria</taxon>
        <taxon>Bacillati</taxon>
        <taxon>Actinomycetota</taxon>
        <taxon>Actinomycetes</taxon>
        <taxon>Mycobacteriales</taxon>
        <taxon>Mycobacteriaceae</taxon>
        <taxon>Mycobacterium</taxon>
        <taxon>Mycobacterium simiae complex</taxon>
    </lineage>
</organism>
<evidence type="ECO:0000313" key="2">
    <source>
        <dbReference type="Proteomes" id="UP000193040"/>
    </source>
</evidence>